<dbReference type="Proteomes" id="UP001549363">
    <property type="component" value="Unassembled WGS sequence"/>
</dbReference>
<evidence type="ECO:0000256" key="2">
    <source>
        <dbReference type="ARBA" id="ARBA00005013"/>
    </source>
</evidence>
<evidence type="ECO:0000313" key="8">
    <source>
        <dbReference type="EMBL" id="MET4562232.1"/>
    </source>
</evidence>
<keyword evidence="5 6" id="KW-0456">Lyase</keyword>
<keyword evidence="8" id="KW-0560">Oxidoreductase</keyword>
<dbReference type="NCBIfam" id="TIGR00526">
    <property type="entry name" value="folB_dom"/>
    <property type="match status" value="1"/>
</dbReference>
<evidence type="ECO:0000256" key="5">
    <source>
        <dbReference type="ARBA" id="ARBA00023239"/>
    </source>
</evidence>
<sequence length="122" mass="13831">MDYIHLKDMQFYGYHGVLAAETTLGQRFRANVSLAVNMTRAGETDDLVYTVNYAEVYAICRDIVEGEPFKLIEALVSKIANTILQAYPDKVKGVRVELIKPDPPIHGYYKEVSVEVTRGDFR</sequence>
<dbReference type="GO" id="GO:0016491">
    <property type="term" value="F:oxidoreductase activity"/>
    <property type="evidence" value="ECO:0007669"/>
    <property type="project" value="UniProtKB-KW"/>
</dbReference>
<comment type="caution">
    <text evidence="8">The sequence shown here is derived from an EMBL/GenBank/DDBJ whole genome shotgun (WGS) entry which is preliminary data.</text>
</comment>
<comment type="pathway">
    <text evidence="2 6">Cofactor biosynthesis; tetrahydrofolate biosynthesis; 2-amino-4-hydroxy-6-hydroxymethyl-7,8-dihydropteridine diphosphate from 7,8-dihydroneopterin triphosphate: step 3/4.</text>
</comment>
<keyword evidence="9" id="KW-1185">Reference proteome</keyword>
<feature type="domain" description="Dihydroneopterin aldolase/epimerase" evidence="7">
    <location>
        <begin position="4"/>
        <end position="118"/>
    </location>
</feature>
<evidence type="ECO:0000259" key="7">
    <source>
        <dbReference type="SMART" id="SM00905"/>
    </source>
</evidence>
<accession>A0ABV2PMR1</accession>
<evidence type="ECO:0000256" key="1">
    <source>
        <dbReference type="ARBA" id="ARBA00001353"/>
    </source>
</evidence>
<dbReference type="InterPro" id="IPR006156">
    <property type="entry name" value="Dihydroneopterin_aldolase"/>
</dbReference>
<organism evidence="8 9">
    <name type="scientific">Lysinibacillus parviboronicapiens</name>
    <dbReference type="NCBI Taxonomy" id="436516"/>
    <lineage>
        <taxon>Bacteria</taxon>
        <taxon>Bacillati</taxon>
        <taxon>Bacillota</taxon>
        <taxon>Bacilli</taxon>
        <taxon>Bacillales</taxon>
        <taxon>Bacillaceae</taxon>
        <taxon>Lysinibacillus</taxon>
    </lineage>
</organism>
<dbReference type="SUPFAM" id="SSF55620">
    <property type="entry name" value="Tetrahydrobiopterin biosynthesis enzymes-like"/>
    <property type="match status" value="1"/>
</dbReference>
<dbReference type="InterPro" id="IPR006157">
    <property type="entry name" value="FolB_dom"/>
</dbReference>
<reference evidence="8 9" key="1">
    <citation type="submission" date="2024-06" db="EMBL/GenBank/DDBJ databases">
        <title>Sorghum-associated microbial communities from plants grown in Nebraska, USA.</title>
        <authorList>
            <person name="Schachtman D."/>
        </authorList>
    </citation>
    <scope>NUCLEOTIDE SEQUENCE [LARGE SCALE GENOMIC DNA]</scope>
    <source>
        <strain evidence="8 9">736</strain>
    </source>
</reference>
<dbReference type="Gene3D" id="3.30.1130.10">
    <property type="match status" value="1"/>
</dbReference>
<comment type="similarity">
    <text evidence="3 6">Belongs to the DHNA family.</text>
</comment>
<dbReference type="PANTHER" id="PTHR42844">
    <property type="entry name" value="DIHYDRONEOPTERIN ALDOLASE 1-RELATED"/>
    <property type="match status" value="1"/>
</dbReference>
<dbReference type="Pfam" id="PF02152">
    <property type="entry name" value="FolB"/>
    <property type="match status" value="1"/>
</dbReference>
<evidence type="ECO:0000256" key="6">
    <source>
        <dbReference type="RuleBase" id="RU362079"/>
    </source>
</evidence>
<dbReference type="SMART" id="SM00905">
    <property type="entry name" value="FolB"/>
    <property type="match status" value="1"/>
</dbReference>
<gene>
    <name evidence="8" type="ORF">ABIA69_003418</name>
</gene>
<comment type="function">
    <text evidence="6">Catalyzes the conversion of 7,8-dihydroneopterin to 6-hydroxymethyl-7,8-dihydropterin.</text>
</comment>
<evidence type="ECO:0000256" key="3">
    <source>
        <dbReference type="ARBA" id="ARBA00005708"/>
    </source>
</evidence>
<evidence type="ECO:0000313" key="9">
    <source>
        <dbReference type="Proteomes" id="UP001549363"/>
    </source>
</evidence>
<proteinExistence type="inferred from homology"/>
<evidence type="ECO:0000256" key="4">
    <source>
        <dbReference type="ARBA" id="ARBA00022909"/>
    </source>
</evidence>
<dbReference type="CDD" id="cd00534">
    <property type="entry name" value="DHNA_DHNTPE"/>
    <property type="match status" value="1"/>
</dbReference>
<name>A0ABV2PMR1_9BACI</name>
<keyword evidence="4 6" id="KW-0289">Folate biosynthesis</keyword>
<dbReference type="EMBL" id="JBEPSB010000018">
    <property type="protein sequence ID" value="MET4562232.1"/>
    <property type="molecule type" value="Genomic_DNA"/>
</dbReference>
<dbReference type="GO" id="GO:0004150">
    <property type="term" value="F:dihydroneopterin aldolase activity"/>
    <property type="evidence" value="ECO:0007669"/>
    <property type="project" value="UniProtKB-EC"/>
</dbReference>
<dbReference type="PANTHER" id="PTHR42844:SF1">
    <property type="entry name" value="DIHYDRONEOPTERIN ALDOLASE 1-RELATED"/>
    <property type="match status" value="1"/>
</dbReference>
<protein>
    <recommendedName>
        <fullName evidence="6">7,8-dihydroneopterin aldolase</fullName>
        <ecNumber evidence="6">4.1.2.25</ecNumber>
    </recommendedName>
</protein>
<dbReference type="InterPro" id="IPR043133">
    <property type="entry name" value="GTP-CH-I_C/QueF"/>
</dbReference>
<keyword evidence="8" id="KW-0413">Isomerase</keyword>
<comment type="catalytic activity">
    <reaction evidence="1 6">
        <text>7,8-dihydroneopterin = 6-hydroxymethyl-7,8-dihydropterin + glycolaldehyde</text>
        <dbReference type="Rhea" id="RHEA:10540"/>
        <dbReference type="ChEBI" id="CHEBI:17001"/>
        <dbReference type="ChEBI" id="CHEBI:17071"/>
        <dbReference type="ChEBI" id="CHEBI:44841"/>
        <dbReference type="EC" id="4.1.2.25"/>
    </reaction>
</comment>
<dbReference type="GO" id="GO:0016853">
    <property type="term" value="F:isomerase activity"/>
    <property type="evidence" value="ECO:0007669"/>
    <property type="project" value="UniProtKB-KW"/>
</dbReference>
<dbReference type="NCBIfam" id="TIGR00525">
    <property type="entry name" value="folB"/>
    <property type="match status" value="1"/>
</dbReference>
<dbReference type="RefSeq" id="WP_354472412.1">
    <property type="nucleotide sequence ID" value="NZ_JBEPSB010000018.1"/>
</dbReference>
<dbReference type="EC" id="4.1.2.25" evidence="6"/>